<name>A0A4V2FR80_PSEST</name>
<comment type="caution">
    <text evidence="1">The sequence shown here is derived from an EMBL/GenBank/DDBJ whole genome shotgun (WGS) entry which is preliminary data.</text>
</comment>
<reference evidence="1 2" key="1">
    <citation type="submission" date="2019-02" db="EMBL/GenBank/DDBJ databases">
        <title>Sequencing the genomes of 1000 actinobacteria strains.</title>
        <authorList>
            <person name="Klenk H.-P."/>
        </authorList>
    </citation>
    <scope>NUCLEOTIDE SEQUENCE [LARGE SCALE GENOMIC DNA]</scope>
    <source>
        <strain evidence="1 2">DSM 45779</strain>
    </source>
</reference>
<dbReference type="EMBL" id="SHKL01000001">
    <property type="protein sequence ID" value="RZT87570.1"/>
    <property type="molecule type" value="Genomic_DNA"/>
</dbReference>
<proteinExistence type="predicted"/>
<evidence type="ECO:0000313" key="1">
    <source>
        <dbReference type="EMBL" id="RZT87570.1"/>
    </source>
</evidence>
<dbReference type="RefSeq" id="WP_130291699.1">
    <property type="nucleotide sequence ID" value="NZ_SHKL01000001.1"/>
</dbReference>
<protein>
    <submittedName>
        <fullName evidence="1">Uncharacterized protein</fullName>
    </submittedName>
</protein>
<organism evidence="1 2">
    <name type="scientific">Pseudonocardia sediminis</name>
    <dbReference type="NCBI Taxonomy" id="1397368"/>
    <lineage>
        <taxon>Bacteria</taxon>
        <taxon>Bacillati</taxon>
        <taxon>Actinomycetota</taxon>
        <taxon>Actinomycetes</taxon>
        <taxon>Pseudonocardiales</taxon>
        <taxon>Pseudonocardiaceae</taxon>
        <taxon>Pseudonocardia</taxon>
    </lineage>
</organism>
<dbReference type="AlphaFoldDB" id="A0A4V2FR80"/>
<dbReference type="Proteomes" id="UP000291591">
    <property type="component" value="Unassembled WGS sequence"/>
</dbReference>
<keyword evidence="2" id="KW-1185">Reference proteome</keyword>
<accession>A0A4V2FR80</accession>
<gene>
    <name evidence="1" type="ORF">EV383_4495</name>
</gene>
<evidence type="ECO:0000313" key="2">
    <source>
        <dbReference type="Proteomes" id="UP000291591"/>
    </source>
</evidence>
<sequence>MPEVPHVTPPPPDDAAVPVAPAVSREAAYGALEDVSGYHHPFTGAPMDFEVEKVRVRGTWMSTVHVSHLRRALDQGVVSPDRVVLKLAQARLLLRPVSS</sequence>